<evidence type="ECO:0000313" key="1">
    <source>
        <dbReference type="EMBL" id="CAD9330548.1"/>
    </source>
</evidence>
<dbReference type="SUPFAM" id="SSF81606">
    <property type="entry name" value="PP2C-like"/>
    <property type="match status" value="1"/>
</dbReference>
<protein>
    <recommendedName>
        <fullName evidence="2">PPM-type phosphatase domain-containing protein</fullName>
    </recommendedName>
</protein>
<proteinExistence type="predicted"/>
<evidence type="ECO:0008006" key="2">
    <source>
        <dbReference type="Google" id="ProtNLM"/>
    </source>
</evidence>
<sequence>MGNKLHSPIDTKEAHVGQLHCATQNEQEQNDEDGTITYSISSMQGWRTSMEDSHLIDSSLYYPPLEERWKKQQQQQEQEEQHLNEIQKENHGHCFSSFVKHAIIKPLPPPNMHFLFSSSSPSSSHHHANTTPHVPIPNHAVFAIFDSHGGSDAATYASHSFTHLLCHTKEF</sequence>
<dbReference type="EMBL" id="HBGN01017740">
    <property type="protein sequence ID" value="CAD9330548.1"/>
    <property type="molecule type" value="Transcribed_RNA"/>
</dbReference>
<name>A0A7S2EEB9_9STRA</name>
<dbReference type="AlphaFoldDB" id="A0A7S2EEB9"/>
<dbReference type="Gene3D" id="3.60.40.10">
    <property type="entry name" value="PPM-type phosphatase domain"/>
    <property type="match status" value="1"/>
</dbReference>
<dbReference type="InterPro" id="IPR036457">
    <property type="entry name" value="PPM-type-like_dom_sf"/>
</dbReference>
<reference evidence="1" key="1">
    <citation type="submission" date="2021-01" db="EMBL/GenBank/DDBJ databases">
        <authorList>
            <person name="Corre E."/>
            <person name="Pelletier E."/>
            <person name="Niang G."/>
            <person name="Scheremetjew M."/>
            <person name="Finn R."/>
            <person name="Kale V."/>
            <person name="Holt S."/>
            <person name="Cochrane G."/>
            <person name="Meng A."/>
            <person name="Brown T."/>
            <person name="Cohen L."/>
        </authorList>
    </citation>
    <scope>NUCLEOTIDE SEQUENCE</scope>
    <source>
        <strain evidence="1">Pop2</strain>
    </source>
</reference>
<gene>
    <name evidence="1" type="ORF">DBRI1063_LOCUS11352</name>
</gene>
<accession>A0A7S2EEB9</accession>
<organism evidence="1">
    <name type="scientific">Ditylum brightwellii</name>
    <dbReference type="NCBI Taxonomy" id="49249"/>
    <lineage>
        <taxon>Eukaryota</taxon>
        <taxon>Sar</taxon>
        <taxon>Stramenopiles</taxon>
        <taxon>Ochrophyta</taxon>
        <taxon>Bacillariophyta</taxon>
        <taxon>Mediophyceae</taxon>
        <taxon>Lithodesmiophycidae</taxon>
        <taxon>Lithodesmiales</taxon>
        <taxon>Lithodesmiaceae</taxon>
        <taxon>Ditylum</taxon>
    </lineage>
</organism>